<feature type="region of interest" description="Disordered" evidence="1">
    <location>
        <begin position="44"/>
        <end position="64"/>
    </location>
</feature>
<dbReference type="EMBL" id="BMCT01000004">
    <property type="protein sequence ID" value="GGF71108.1"/>
    <property type="molecule type" value="Genomic_DNA"/>
</dbReference>
<evidence type="ECO:0000256" key="1">
    <source>
        <dbReference type="SAM" id="MobiDB-lite"/>
    </source>
</evidence>
<reference evidence="2" key="2">
    <citation type="submission" date="2020-09" db="EMBL/GenBank/DDBJ databases">
        <authorList>
            <person name="Sun Q."/>
            <person name="Sedlacek I."/>
        </authorList>
    </citation>
    <scope>NUCLEOTIDE SEQUENCE</scope>
    <source>
        <strain evidence="2">CCM 7897</strain>
    </source>
</reference>
<gene>
    <name evidence="2" type="ORF">GCM10007301_33550</name>
</gene>
<keyword evidence="3" id="KW-1185">Reference proteome</keyword>
<proteinExistence type="predicted"/>
<reference evidence="2" key="1">
    <citation type="journal article" date="2014" name="Int. J. Syst. Evol. Microbiol.">
        <title>Complete genome sequence of Corynebacterium casei LMG S-19264T (=DSM 44701T), isolated from a smear-ripened cheese.</title>
        <authorList>
            <consortium name="US DOE Joint Genome Institute (JGI-PGF)"/>
            <person name="Walter F."/>
            <person name="Albersmeier A."/>
            <person name="Kalinowski J."/>
            <person name="Ruckert C."/>
        </authorList>
    </citation>
    <scope>NUCLEOTIDE SEQUENCE</scope>
    <source>
        <strain evidence="2">CCM 7897</strain>
    </source>
</reference>
<sequence length="206" mass="23087">MVADCEIEALGNHIDHLIAEAQIELKLGKVDGQLQQHRHRAMTTEQCGHRDAQPPGHFAPPGLELSRTCPQFGDRTQAALMVNQPVLGEAQPARRAVEEPDAQPHLHARDGLTDRRPRQRQTFRRPREASRLRDFDEHRNAVEIVSYAFAHCRSFGYAEGQNCPINLAAPSSESFDLAIKHMMETTATCTMSPLDAVGWHDDVQEI</sequence>
<dbReference type="AlphaFoldDB" id="A0A917C4A3"/>
<organism evidence="2 3">
    <name type="scientific">Azorhizobium oxalatiphilum</name>
    <dbReference type="NCBI Taxonomy" id="980631"/>
    <lineage>
        <taxon>Bacteria</taxon>
        <taxon>Pseudomonadati</taxon>
        <taxon>Pseudomonadota</taxon>
        <taxon>Alphaproteobacteria</taxon>
        <taxon>Hyphomicrobiales</taxon>
        <taxon>Xanthobacteraceae</taxon>
        <taxon>Azorhizobium</taxon>
    </lineage>
</organism>
<comment type="caution">
    <text evidence="2">The sequence shown here is derived from an EMBL/GenBank/DDBJ whole genome shotgun (WGS) entry which is preliminary data.</text>
</comment>
<dbReference type="Proteomes" id="UP000606044">
    <property type="component" value="Unassembled WGS sequence"/>
</dbReference>
<evidence type="ECO:0000313" key="2">
    <source>
        <dbReference type="EMBL" id="GGF71108.1"/>
    </source>
</evidence>
<feature type="region of interest" description="Disordered" evidence="1">
    <location>
        <begin position="91"/>
        <end position="131"/>
    </location>
</feature>
<evidence type="ECO:0000313" key="3">
    <source>
        <dbReference type="Proteomes" id="UP000606044"/>
    </source>
</evidence>
<name>A0A917C4A3_9HYPH</name>
<feature type="compositionally biased region" description="Basic and acidic residues" evidence="1">
    <location>
        <begin position="95"/>
        <end position="116"/>
    </location>
</feature>
<accession>A0A917C4A3</accession>
<protein>
    <submittedName>
        <fullName evidence="2">Uncharacterized protein</fullName>
    </submittedName>
</protein>